<evidence type="ECO:0000256" key="4">
    <source>
        <dbReference type="ARBA" id="ARBA00022827"/>
    </source>
</evidence>
<evidence type="ECO:0000313" key="8">
    <source>
        <dbReference type="EMBL" id="GAU07488.1"/>
    </source>
</evidence>
<dbReference type="Gene3D" id="1.10.8.870">
    <property type="entry name" value="Alpha-glycerophosphate oxidase, cap domain"/>
    <property type="match status" value="1"/>
</dbReference>
<comment type="similarity">
    <text evidence="2">Belongs to the FAD-dependent glycerol-3-phosphate dehydrogenase family.</text>
</comment>
<evidence type="ECO:0000256" key="1">
    <source>
        <dbReference type="ARBA" id="ARBA00001974"/>
    </source>
</evidence>
<proteinExistence type="inferred from homology"/>
<keyword evidence="4" id="KW-0274">FAD</keyword>
<comment type="cofactor">
    <cofactor evidence="1">
        <name>FAD</name>
        <dbReference type="ChEBI" id="CHEBI:57692"/>
    </cofactor>
</comment>
<evidence type="ECO:0000259" key="6">
    <source>
        <dbReference type="Pfam" id="PF01266"/>
    </source>
</evidence>
<gene>
    <name evidence="8" type="ORF">DPF_0172</name>
</gene>
<dbReference type="STRING" id="1592317.DPF_0172"/>
<dbReference type="InterPro" id="IPR038299">
    <property type="entry name" value="DAO_C_sf"/>
</dbReference>
<dbReference type="Gene3D" id="3.50.50.60">
    <property type="entry name" value="FAD/NAD(P)-binding domain"/>
    <property type="match status" value="1"/>
</dbReference>
<dbReference type="GO" id="GO:0004368">
    <property type="term" value="F:glycerol-3-phosphate dehydrogenase (quinone) activity"/>
    <property type="evidence" value="ECO:0007669"/>
    <property type="project" value="InterPro"/>
</dbReference>
<organism evidence="8 9">
    <name type="scientific">Desulfoplanes formicivorans</name>
    <dbReference type="NCBI Taxonomy" id="1592317"/>
    <lineage>
        <taxon>Bacteria</taxon>
        <taxon>Pseudomonadati</taxon>
        <taxon>Thermodesulfobacteriota</taxon>
        <taxon>Desulfovibrionia</taxon>
        <taxon>Desulfovibrionales</taxon>
        <taxon>Desulfoplanaceae</taxon>
        <taxon>Desulfoplanes</taxon>
    </lineage>
</organism>
<feature type="domain" description="Alpha-glycerophosphate oxidase C-terminal" evidence="7">
    <location>
        <begin position="391"/>
        <end position="496"/>
    </location>
</feature>
<evidence type="ECO:0000256" key="2">
    <source>
        <dbReference type="ARBA" id="ARBA00007330"/>
    </source>
</evidence>
<reference evidence="9" key="1">
    <citation type="submission" date="2016-06" db="EMBL/GenBank/DDBJ databases">
        <title>Draft genome sequence of Desulfoplanes formicivorans strain Pf12B.</title>
        <authorList>
            <person name="Watanabe M."/>
            <person name="Kojima H."/>
            <person name="Fukui M."/>
        </authorList>
    </citation>
    <scope>NUCLEOTIDE SEQUENCE [LARGE SCALE GENOMIC DNA]</scope>
    <source>
        <strain evidence="9">Pf12B</strain>
    </source>
</reference>
<dbReference type="Gene3D" id="3.30.9.10">
    <property type="entry name" value="D-Amino Acid Oxidase, subunit A, domain 2"/>
    <property type="match status" value="1"/>
</dbReference>
<dbReference type="RefSeq" id="WP_069856987.1">
    <property type="nucleotide sequence ID" value="NZ_BDFE01000004.1"/>
</dbReference>
<dbReference type="NCBIfam" id="NF008899">
    <property type="entry name" value="PRK12266.1"/>
    <property type="match status" value="1"/>
</dbReference>
<evidence type="ECO:0000256" key="5">
    <source>
        <dbReference type="ARBA" id="ARBA00023002"/>
    </source>
</evidence>
<dbReference type="InterPro" id="IPR036188">
    <property type="entry name" value="FAD/NAD-bd_sf"/>
</dbReference>
<sequence>MLRNDYQVAVIGGGINGTGVAREAVSRGYSTLLVEKKDFGHATSGQSSKLVHGGIRYLENCDFKLVREALKERRVLLNTAPHLVHPLRFNIPVYKDDKRPAWMVQTGCKLYDLFAGRKNLAPSSRLSTREMQGLSMLRQDNLSAVLQYSDAQTDDSRLCLATALTAEMYGADVHNYMTARDVKAMGTHYQLDLHDERTGHDHVVKCKYLVNAAGPWVPGLDRELSPQAGHPHLKYVRGIHFVVPKMFDHTGFLVMPADGRIVFVLPWKDNFTLIGTTESEFKGNEFDDIPPSDEEISYLINVTNHYFPSSKLTLDDVLHIYSGVRSLVSHGESNMTTMSREYTIVDDHQSVGSGYLGVFGGKLTTYRSLGEKVVDRIAGDLVPAGARNHHTDRDPIMGAGTVPEGLAHIWTRRLQDAQVSSTAVATWEKRYGTQWLEVARYVLAEKGFEQEILPGLWRGELAYMKEVEKAVSLNDIILRRTKLVYTASQADKDILQGELDKL</sequence>
<name>A0A194ADS2_9BACT</name>
<dbReference type="OrthoDB" id="9766796at2"/>
<dbReference type="Proteomes" id="UP000095200">
    <property type="component" value="Unassembled WGS sequence"/>
</dbReference>
<evidence type="ECO:0000313" key="9">
    <source>
        <dbReference type="Proteomes" id="UP000095200"/>
    </source>
</evidence>
<comment type="caution">
    <text evidence="8">The sequence shown here is derived from an EMBL/GenBank/DDBJ whole genome shotgun (WGS) entry which is preliminary data.</text>
</comment>
<accession>A0A194ADS2</accession>
<keyword evidence="3" id="KW-0285">Flavoprotein</keyword>
<dbReference type="AlphaFoldDB" id="A0A194ADS2"/>
<dbReference type="PRINTS" id="PR01001">
    <property type="entry name" value="FADG3PDH"/>
</dbReference>
<protein>
    <submittedName>
        <fullName evidence="8">Glycerol-3-phosphate dehydrogenase</fullName>
    </submittedName>
</protein>
<evidence type="ECO:0000256" key="3">
    <source>
        <dbReference type="ARBA" id="ARBA00022630"/>
    </source>
</evidence>
<keyword evidence="9" id="KW-1185">Reference proteome</keyword>
<evidence type="ECO:0000259" key="7">
    <source>
        <dbReference type="Pfam" id="PF16901"/>
    </source>
</evidence>
<dbReference type="InterPro" id="IPR000447">
    <property type="entry name" value="G3P_DH_FAD-dep"/>
</dbReference>
<dbReference type="SUPFAM" id="SSF51905">
    <property type="entry name" value="FAD/NAD(P)-binding domain"/>
    <property type="match status" value="1"/>
</dbReference>
<dbReference type="Pfam" id="PF16901">
    <property type="entry name" value="DAO_C"/>
    <property type="match status" value="1"/>
</dbReference>
<dbReference type="Pfam" id="PF01266">
    <property type="entry name" value="DAO"/>
    <property type="match status" value="1"/>
</dbReference>
<dbReference type="GO" id="GO:0046168">
    <property type="term" value="P:glycerol-3-phosphate catabolic process"/>
    <property type="evidence" value="ECO:0007669"/>
    <property type="project" value="TreeGrafter"/>
</dbReference>
<dbReference type="NCBIfam" id="NF009906">
    <property type="entry name" value="PRK13369.1"/>
    <property type="match status" value="1"/>
</dbReference>
<dbReference type="InterPro" id="IPR006076">
    <property type="entry name" value="FAD-dep_OxRdtase"/>
</dbReference>
<dbReference type="PANTHER" id="PTHR11985">
    <property type="entry name" value="GLYCEROL-3-PHOSPHATE DEHYDROGENASE"/>
    <property type="match status" value="1"/>
</dbReference>
<dbReference type="EMBL" id="BDFE01000004">
    <property type="protein sequence ID" value="GAU07488.1"/>
    <property type="molecule type" value="Genomic_DNA"/>
</dbReference>
<dbReference type="InterPro" id="IPR031656">
    <property type="entry name" value="DAO_C"/>
</dbReference>
<keyword evidence="5" id="KW-0560">Oxidoreductase</keyword>
<dbReference type="PANTHER" id="PTHR11985:SF15">
    <property type="entry name" value="GLYCEROL-3-PHOSPHATE DEHYDROGENASE, MITOCHONDRIAL"/>
    <property type="match status" value="1"/>
</dbReference>
<feature type="domain" description="FAD dependent oxidoreductase" evidence="6">
    <location>
        <begin position="8"/>
        <end position="365"/>
    </location>
</feature>